<evidence type="ECO:0000259" key="1">
    <source>
        <dbReference type="Pfam" id="PF01979"/>
    </source>
</evidence>
<reference evidence="2 3" key="1">
    <citation type="journal article" date="2013" name="Int. J. Syst. Evol. Microbiol.">
        <title>Marinoscillum luteum sp. nov., isolated from marine sediment.</title>
        <authorList>
            <person name="Cha I.T."/>
            <person name="Park S.J."/>
            <person name="Kim S.J."/>
            <person name="Kim J.G."/>
            <person name="Jung M.Y."/>
            <person name="Shin K.S."/>
            <person name="Kwon K.K."/>
            <person name="Yang S.H."/>
            <person name="Seo Y.S."/>
            <person name="Rhee S.K."/>
        </authorList>
    </citation>
    <scope>NUCLEOTIDE SEQUENCE [LARGE SCALE GENOMIC DNA]</scope>
    <source>
        <strain evidence="2 3">KCTC 23939</strain>
    </source>
</reference>
<proteinExistence type="predicted"/>
<dbReference type="SUPFAM" id="SSF51338">
    <property type="entry name" value="Composite domain of metallo-dependent hydrolases"/>
    <property type="match status" value="1"/>
</dbReference>
<evidence type="ECO:0000313" key="2">
    <source>
        <dbReference type="EMBL" id="MFH6982559.1"/>
    </source>
</evidence>
<dbReference type="InterPro" id="IPR006680">
    <property type="entry name" value="Amidohydro-rel"/>
</dbReference>
<sequence length="434" mass="48446">MTKQITTYIIGIILGWSAYAQVLAPAPAQSEPIAIMNATAHLGNGEVIENSIITFKEGKIALVADATRVRVDLKGYRLIDAAGKHAYPGVILPLTNLGLVEYEAVKASRDFSETGNLKPHVRTAIAYNTDSELIPTMRFNGIQLAQVAPRSGRIEGTSSIMQLDAWNWEDALYQEDDGVHLNWPSLSYGARWWMGETERRENKEYDAQVAEVTQLLQDTKAYMEQSSGEKNLILEAMVPVLKGDKQLFVYANRPKQIVEAVQTIKQYVPKMVLTGGEDVWYVRDLIKENNIPVLLENVHRIPGRAEEDTDWCYKLPAMLHNEGILVGLTHVSEMIASSRNLPFFAGTVAGYGVDKETALQMITSNTAKILGIDDKTGTLEQGLDANIVISNGDLLDMRTNDVVYSFIQGREVSLDAMQQRLYEKFKEKYEGQMK</sequence>
<dbReference type="PANTHER" id="PTHR43135:SF3">
    <property type="entry name" value="ALPHA-D-RIBOSE 1-METHYLPHOSPHONATE 5-TRIPHOSPHATE DIPHOSPHATASE"/>
    <property type="match status" value="1"/>
</dbReference>
<protein>
    <submittedName>
        <fullName evidence="2">Amidohydrolase family protein</fullName>
    </submittedName>
</protein>
<comment type="caution">
    <text evidence="2">The sequence shown here is derived from an EMBL/GenBank/DDBJ whole genome shotgun (WGS) entry which is preliminary data.</text>
</comment>
<keyword evidence="3" id="KW-1185">Reference proteome</keyword>
<dbReference type="EMBL" id="JBIPKE010000012">
    <property type="protein sequence ID" value="MFH6982559.1"/>
    <property type="molecule type" value="Genomic_DNA"/>
</dbReference>
<dbReference type="Proteomes" id="UP001610063">
    <property type="component" value="Unassembled WGS sequence"/>
</dbReference>
<name>A0ABW7N4R1_9BACT</name>
<dbReference type="Gene3D" id="3.20.20.140">
    <property type="entry name" value="Metal-dependent hydrolases"/>
    <property type="match status" value="1"/>
</dbReference>
<feature type="domain" description="Amidohydrolase-related" evidence="1">
    <location>
        <begin position="315"/>
        <end position="410"/>
    </location>
</feature>
<gene>
    <name evidence="2" type="ORF">ACHKAR_03870</name>
</gene>
<dbReference type="PANTHER" id="PTHR43135">
    <property type="entry name" value="ALPHA-D-RIBOSE 1-METHYLPHOSPHONATE 5-TRIPHOSPHATE DIPHOSPHATASE"/>
    <property type="match status" value="1"/>
</dbReference>
<accession>A0ABW7N4R1</accession>
<dbReference type="Pfam" id="PF01979">
    <property type="entry name" value="Amidohydro_1"/>
    <property type="match status" value="1"/>
</dbReference>
<dbReference type="InterPro" id="IPR011059">
    <property type="entry name" value="Metal-dep_hydrolase_composite"/>
</dbReference>
<organism evidence="2 3">
    <name type="scientific">Marinoscillum luteum</name>
    <dbReference type="NCBI Taxonomy" id="861051"/>
    <lineage>
        <taxon>Bacteria</taxon>
        <taxon>Pseudomonadati</taxon>
        <taxon>Bacteroidota</taxon>
        <taxon>Cytophagia</taxon>
        <taxon>Cytophagales</taxon>
        <taxon>Reichenbachiellaceae</taxon>
        <taxon>Marinoscillum</taxon>
    </lineage>
</organism>
<dbReference type="RefSeq" id="WP_395416249.1">
    <property type="nucleotide sequence ID" value="NZ_JBIPKE010000012.1"/>
</dbReference>
<dbReference type="InterPro" id="IPR051781">
    <property type="entry name" value="Metallo-dep_Hydrolase"/>
</dbReference>
<evidence type="ECO:0000313" key="3">
    <source>
        <dbReference type="Proteomes" id="UP001610063"/>
    </source>
</evidence>